<dbReference type="CDD" id="cd00383">
    <property type="entry name" value="trans_reg_C"/>
    <property type="match status" value="1"/>
</dbReference>
<name>A0A1I0QU09_9BACT</name>
<dbReference type="EMBL" id="FOIR01000002">
    <property type="protein sequence ID" value="SEW30438.1"/>
    <property type="molecule type" value="Genomic_DNA"/>
</dbReference>
<reference evidence="11" key="1">
    <citation type="submission" date="2016-10" db="EMBL/GenBank/DDBJ databases">
        <authorList>
            <person name="Varghese N."/>
            <person name="Submissions S."/>
        </authorList>
    </citation>
    <scope>NUCLEOTIDE SEQUENCE [LARGE SCALE GENOMIC DNA]</scope>
    <source>
        <strain evidence="11">CGMCC 1.12402</strain>
    </source>
</reference>
<dbReference type="SUPFAM" id="SSF46894">
    <property type="entry name" value="C-terminal effector domain of the bipartite response regulators"/>
    <property type="match status" value="1"/>
</dbReference>
<dbReference type="InterPro" id="IPR001867">
    <property type="entry name" value="OmpR/PhoB-type_DNA-bd"/>
</dbReference>
<evidence type="ECO:0000256" key="1">
    <source>
        <dbReference type="ARBA" id="ARBA00022553"/>
    </source>
</evidence>
<feature type="modified residue" description="4-aspartylphosphate" evidence="6">
    <location>
        <position position="54"/>
    </location>
</feature>
<dbReference type="Pfam" id="PF00072">
    <property type="entry name" value="Response_reg"/>
    <property type="match status" value="1"/>
</dbReference>
<dbReference type="GO" id="GO:0000156">
    <property type="term" value="F:phosphorelay response regulator activity"/>
    <property type="evidence" value="ECO:0007669"/>
    <property type="project" value="TreeGrafter"/>
</dbReference>
<dbReference type="GO" id="GO:0032993">
    <property type="term" value="C:protein-DNA complex"/>
    <property type="evidence" value="ECO:0007669"/>
    <property type="project" value="TreeGrafter"/>
</dbReference>
<dbReference type="STRING" id="1267423.SAMN05216290_2651"/>
<keyword evidence="1 6" id="KW-0597">Phosphoprotein</keyword>
<dbReference type="SUPFAM" id="SSF52172">
    <property type="entry name" value="CheY-like"/>
    <property type="match status" value="1"/>
</dbReference>
<dbReference type="OrthoDB" id="5343479at2"/>
<dbReference type="PROSITE" id="PS51755">
    <property type="entry name" value="OMPR_PHOB"/>
    <property type="match status" value="1"/>
</dbReference>
<dbReference type="InterPro" id="IPR016032">
    <property type="entry name" value="Sig_transdc_resp-reg_C-effctor"/>
</dbReference>
<evidence type="ECO:0000259" key="9">
    <source>
        <dbReference type="PROSITE" id="PS51755"/>
    </source>
</evidence>
<dbReference type="InterPro" id="IPR039420">
    <property type="entry name" value="WalR-like"/>
</dbReference>
<feature type="domain" description="OmpR/PhoB-type" evidence="9">
    <location>
        <begin position="132"/>
        <end position="230"/>
    </location>
</feature>
<keyword evidence="4 7" id="KW-0238">DNA-binding</keyword>
<evidence type="ECO:0000256" key="7">
    <source>
        <dbReference type="PROSITE-ProRule" id="PRU01091"/>
    </source>
</evidence>
<dbReference type="Gene3D" id="1.10.10.10">
    <property type="entry name" value="Winged helix-like DNA-binding domain superfamily/Winged helix DNA-binding domain"/>
    <property type="match status" value="1"/>
</dbReference>
<keyword evidence="5" id="KW-0804">Transcription</keyword>
<accession>A0A1I0QU09</accession>
<dbReference type="GO" id="GO:0005829">
    <property type="term" value="C:cytosol"/>
    <property type="evidence" value="ECO:0007669"/>
    <property type="project" value="TreeGrafter"/>
</dbReference>
<dbReference type="GO" id="GO:0000976">
    <property type="term" value="F:transcription cis-regulatory region binding"/>
    <property type="evidence" value="ECO:0007669"/>
    <property type="project" value="TreeGrafter"/>
</dbReference>
<dbReference type="AlphaFoldDB" id="A0A1I0QU09"/>
<sequence>MRTSRILLVEDEASLALLVKEGLEGEGYLVHHGRTGEEAIQLFKRHTPDLIILDVMMPKLNGFDAAQTIRQVDKTTPIIFLSAKIQAKDVVQGFKVGANDYIRKPFSMEELLMRVKVVLDGVQLVSNKQSELTSFPIGNSELRPNRLEVLVNNKEQVKLTARETELLRLLCINKEVLLTKESLLLSVWGSDSFINSRSLDVFISRLRKKLKSDEAIAIINVRGQGYKIVVNR</sequence>
<evidence type="ECO:0000256" key="4">
    <source>
        <dbReference type="ARBA" id="ARBA00023125"/>
    </source>
</evidence>
<evidence type="ECO:0000313" key="11">
    <source>
        <dbReference type="Proteomes" id="UP000199437"/>
    </source>
</evidence>
<dbReference type="SMART" id="SM00448">
    <property type="entry name" value="REC"/>
    <property type="match status" value="1"/>
</dbReference>
<dbReference type="InterPro" id="IPR036388">
    <property type="entry name" value="WH-like_DNA-bd_sf"/>
</dbReference>
<evidence type="ECO:0000256" key="6">
    <source>
        <dbReference type="PROSITE-ProRule" id="PRU00169"/>
    </source>
</evidence>
<dbReference type="Gene3D" id="3.40.50.2300">
    <property type="match status" value="1"/>
</dbReference>
<gene>
    <name evidence="10" type="ORF">SAMN05216290_2651</name>
</gene>
<dbReference type="FunFam" id="3.40.50.2300:FF:000001">
    <property type="entry name" value="DNA-binding response regulator PhoB"/>
    <property type="match status" value="1"/>
</dbReference>
<dbReference type="Proteomes" id="UP000199437">
    <property type="component" value="Unassembled WGS sequence"/>
</dbReference>
<dbReference type="CDD" id="cd17574">
    <property type="entry name" value="REC_OmpR"/>
    <property type="match status" value="1"/>
</dbReference>
<dbReference type="RefSeq" id="WP_090259045.1">
    <property type="nucleotide sequence ID" value="NZ_FOIR01000002.1"/>
</dbReference>
<evidence type="ECO:0000259" key="8">
    <source>
        <dbReference type="PROSITE" id="PS50110"/>
    </source>
</evidence>
<proteinExistence type="predicted"/>
<dbReference type="PANTHER" id="PTHR48111:SF40">
    <property type="entry name" value="PHOSPHATE REGULON TRANSCRIPTIONAL REGULATORY PROTEIN PHOB"/>
    <property type="match status" value="1"/>
</dbReference>
<feature type="DNA-binding region" description="OmpR/PhoB-type" evidence="7">
    <location>
        <begin position="132"/>
        <end position="230"/>
    </location>
</feature>
<dbReference type="PANTHER" id="PTHR48111">
    <property type="entry name" value="REGULATOR OF RPOS"/>
    <property type="match status" value="1"/>
</dbReference>
<dbReference type="GeneID" id="99987343"/>
<keyword evidence="11" id="KW-1185">Reference proteome</keyword>
<protein>
    <submittedName>
        <fullName evidence="10">DNA-binding response regulator, OmpR family, contains REC and winged-helix (WHTH) domain</fullName>
    </submittedName>
</protein>
<keyword evidence="3" id="KW-0805">Transcription regulation</keyword>
<feature type="domain" description="Response regulatory" evidence="8">
    <location>
        <begin position="5"/>
        <end position="119"/>
    </location>
</feature>
<dbReference type="GO" id="GO:0006355">
    <property type="term" value="P:regulation of DNA-templated transcription"/>
    <property type="evidence" value="ECO:0007669"/>
    <property type="project" value="InterPro"/>
</dbReference>
<evidence type="ECO:0000313" key="10">
    <source>
        <dbReference type="EMBL" id="SEW30438.1"/>
    </source>
</evidence>
<evidence type="ECO:0000256" key="2">
    <source>
        <dbReference type="ARBA" id="ARBA00023012"/>
    </source>
</evidence>
<evidence type="ECO:0000256" key="3">
    <source>
        <dbReference type="ARBA" id="ARBA00023015"/>
    </source>
</evidence>
<dbReference type="InterPro" id="IPR001789">
    <property type="entry name" value="Sig_transdc_resp-reg_receiver"/>
</dbReference>
<dbReference type="SMART" id="SM00862">
    <property type="entry name" value="Trans_reg_C"/>
    <property type="match status" value="1"/>
</dbReference>
<evidence type="ECO:0000256" key="5">
    <source>
        <dbReference type="ARBA" id="ARBA00023163"/>
    </source>
</evidence>
<keyword evidence="2" id="KW-0902">Two-component regulatory system</keyword>
<dbReference type="Pfam" id="PF00486">
    <property type="entry name" value="Trans_reg_C"/>
    <property type="match status" value="1"/>
</dbReference>
<dbReference type="PROSITE" id="PS50110">
    <property type="entry name" value="RESPONSE_REGULATORY"/>
    <property type="match status" value="1"/>
</dbReference>
<organism evidence="10 11">
    <name type="scientific">Roseivirga pacifica</name>
    <dbReference type="NCBI Taxonomy" id="1267423"/>
    <lineage>
        <taxon>Bacteria</taxon>
        <taxon>Pseudomonadati</taxon>
        <taxon>Bacteroidota</taxon>
        <taxon>Cytophagia</taxon>
        <taxon>Cytophagales</taxon>
        <taxon>Roseivirgaceae</taxon>
        <taxon>Roseivirga</taxon>
    </lineage>
</organism>
<dbReference type="InterPro" id="IPR011006">
    <property type="entry name" value="CheY-like_superfamily"/>
</dbReference>